<dbReference type="Proteomes" id="UP000683925">
    <property type="component" value="Unassembled WGS sequence"/>
</dbReference>
<accession>A0A8S1S6B6</accession>
<gene>
    <name evidence="1" type="ORF">POCTA_138.1.T0080016</name>
</gene>
<comment type="caution">
    <text evidence="1">The sequence shown here is derived from an EMBL/GenBank/DDBJ whole genome shotgun (WGS) entry which is preliminary data.</text>
</comment>
<proteinExistence type="predicted"/>
<organism evidence="1 2">
    <name type="scientific">Paramecium octaurelia</name>
    <dbReference type="NCBI Taxonomy" id="43137"/>
    <lineage>
        <taxon>Eukaryota</taxon>
        <taxon>Sar</taxon>
        <taxon>Alveolata</taxon>
        <taxon>Ciliophora</taxon>
        <taxon>Intramacronucleata</taxon>
        <taxon>Oligohymenophorea</taxon>
        <taxon>Peniculida</taxon>
        <taxon>Parameciidae</taxon>
        <taxon>Paramecium</taxon>
    </lineage>
</organism>
<dbReference type="AlphaFoldDB" id="A0A8S1S6B6"/>
<evidence type="ECO:0000313" key="1">
    <source>
        <dbReference type="EMBL" id="CAD8136781.1"/>
    </source>
</evidence>
<sequence length="221" mass="26557">MISKTQCMLKEIWDQLFESIYQIYDLLEMEDKQNLKIITNIDPTELSYTELEKLVQIIMGNVLEDWNILKQSQLNRLEMAMNYWELETKGFCEKLQKEMKEIMQLIKNPDNCQENVKSFNQIAQDYNRNEDLYEVLQQTKNIDGSFLNELIKMLKKEKITNCLDFFSKKSKDQTLYKYIANLMQNMSELDFNNKNYSIENCELMRKGLIKQISYDQHIIEF</sequence>
<keyword evidence="2" id="KW-1185">Reference proteome</keyword>
<dbReference type="OrthoDB" id="322861at2759"/>
<reference evidence="1" key="1">
    <citation type="submission" date="2021-01" db="EMBL/GenBank/DDBJ databases">
        <authorList>
            <consortium name="Genoscope - CEA"/>
            <person name="William W."/>
        </authorList>
    </citation>
    <scope>NUCLEOTIDE SEQUENCE</scope>
</reference>
<dbReference type="EMBL" id="CAJJDP010000007">
    <property type="protein sequence ID" value="CAD8136781.1"/>
    <property type="molecule type" value="Genomic_DNA"/>
</dbReference>
<dbReference type="PANTHER" id="PTHR45333">
    <property type="entry name" value="MEMBRANE PROTEIN-RELATED"/>
    <property type="match status" value="1"/>
</dbReference>
<protein>
    <submittedName>
        <fullName evidence="1">Uncharacterized protein</fullName>
    </submittedName>
</protein>
<dbReference type="PANTHER" id="PTHR45333:SF1">
    <property type="entry name" value="CHROMOSOME UNDETERMINED SCAFFOLD_625, WHOLE GENOME SHOTGUN SEQUENCE"/>
    <property type="match status" value="1"/>
</dbReference>
<evidence type="ECO:0000313" key="2">
    <source>
        <dbReference type="Proteomes" id="UP000683925"/>
    </source>
</evidence>
<name>A0A8S1S6B6_PAROT</name>
<dbReference type="OMA" id="ENCELMR"/>